<dbReference type="EMBL" id="CAJHUB010000765">
    <property type="protein sequence ID" value="CAD7688159.1"/>
    <property type="molecule type" value="Genomic_DNA"/>
</dbReference>
<sequence length="180" mass="20413">MTRMCLREGKQPRTWSAGPETPWRQVNAGLLFPSLLSTTLNVKTASNKFGAAGQENAENVIQQVVLPDGQVTTEPCQTSPRKMYKLHMKFYSFIQCNGGQGTYQLNTLFQHIQSASRLNFKFISARIIYSVNLRVCMTPTRKIQKKFLFCSLDLFSHKTSSVVNNSNRWGSIIEGLAEKW</sequence>
<name>A0A811YPA9_NYCPR</name>
<feature type="compositionally biased region" description="Basic and acidic residues" evidence="1">
    <location>
        <begin position="1"/>
        <end position="11"/>
    </location>
</feature>
<protein>
    <submittedName>
        <fullName evidence="2">(raccoon dog) hypothetical protein</fullName>
    </submittedName>
</protein>
<evidence type="ECO:0000313" key="2">
    <source>
        <dbReference type="EMBL" id="CAD7679360.1"/>
    </source>
</evidence>
<accession>A0A811YPA9</accession>
<dbReference type="Proteomes" id="UP000645828">
    <property type="component" value="Unassembled WGS sequence"/>
</dbReference>
<evidence type="ECO:0000256" key="1">
    <source>
        <dbReference type="SAM" id="MobiDB-lite"/>
    </source>
</evidence>
<evidence type="ECO:0000313" key="3">
    <source>
        <dbReference type="EMBL" id="CAD7688159.1"/>
    </source>
</evidence>
<reference evidence="2" key="1">
    <citation type="submission" date="2020-12" db="EMBL/GenBank/DDBJ databases">
        <authorList>
            <consortium name="Molecular Ecology Group"/>
        </authorList>
    </citation>
    <scope>NUCLEOTIDE SEQUENCE</scope>
    <source>
        <strain evidence="2">TBG_1078</strain>
    </source>
</reference>
<feature type="region of interest" description="Disordered" evidence="1">
    <location>
        <begin position="1"/>
        <end position="21"/>
    </location>
</feature>
<proteinExistence type="predicted"/>
<keyword evidence="4" id="KW-1185">Reference proteome</keyword>
<dbReference type="AlphaFoldDB" id="A0A811YPA9"/>
<dbReference type="EMBL" id="CAJHUB010000711">
    <property type="protein sequence ID" value="CAD7679360.1"/>
    <property type="molecule type" value="Genomic_DNA"/>
</dbReference>
<evidence type="ECO:0000313" key="4">
    <source>
        <dbReference type="Proteomes" id="UP000645828"/>
    </source>
</evidence>
<organism evidence="2 4">
    <name type="scientific">Nyctereutes procyonoides</name>
    <name type="common">Raccoon dog</name>
    <name type="synonym">Canis procyonoides</name>
    <dbReference type="NCBI Taxonomy" id="34880"/>
    <lineage>
        <taxon>Eukaryota</taxon>
        <taxon>Metazoa</taxon>
        <taxon>Chordata</taxon>
        <taxon>Craniata</taxon>
        <taxon>Vertebrata</taxon>
        <taxon>Euteleostomi</taxon>
        <taxon>Mammalia</taxon>
        <taxon>Eutheria</taxon>
        <taxon>Laurasiatheria</taxon>
        <taxon>Carnivora</taxon>
        <taxon>Caniformia</taxon>
        <taxon>Canidae</taxon>
        <taxon>Nyctereutes</taxon>
    </lineage>
</organism>
<gene>
    <name evidence="2" type="ORF">NYPRO_LOCUS12159</name>
    <name evidence="3" type="ORF">NYPRO_LOCUS20952</name>
</gene>
<comment type="caution">
    <text evidence="2">The sequence shown here is derived from an EMBL/GenBank/DDBJ whole genome shotgun (WGS) entry which is preliminary data.</text>
</comment>